<dbReference type="Pfam" id="PF07366">
    <property type="entry name" value="SnoaL"/>
    <property type="match status" value="1"/>
</dbReference>
<dbReference type="SUPFAM" id="SSF54427">
    <property type="entry name" value="NTF2-like"/>
    <property type="match status" value="1"/>
</dbReference>
<keyword evidence="1" id="KW-0732">Signal</keyword>
<organism evidence="2 3">
    <name type="scientific">Ochrobactrum soli</name>
    <dbReference type="NCBI Taxonomy" id="2448455"/>
    <lineage>
        <taxon>Bacteria</taxon>
        <taxon>Pseudomonadati</taxon>
        <taxon>Pseudomonadota</taxon>
        <taxon>Alphaproteobacteria</taxon>
        <taxon>Hyphomicrobiales</taxon>
        <taxon>Brucellaceae</taxon>
        <taxon>Brucella/Ochrobactrum group</taxon>
        <taxon>Ochrobactrum</taxon>
    </lineage>
</organism>
<name>A0A2P9HEB4_9HYPH</name>
<dbReference type="AlphaFoldDB" id="A0A2P9HEB4"/>
<sequence>MSNRLIPGNRQLVIPAACAVLALGMILPPVAVAAAVSDKEAIALTRPKSVVIGDGLSRKQLSSLERPVNAFYGFWVNGSPALLNEALSSAFVDHTLPPGRPQGPTGPATAYAAFSKAVPDLRVEVVQRIYAKDRVVSHLRFTGHFSGSFGGAVGKGQNVDFIATDILRVQKGKVTDNWHLEDNLTFLKQIGQVK</sequence>
<keyword evidence="2" id="KW-0449">Lipoprotein</keyword>
<evidence type="ECO:0000313" key="3">
    <source>
        <dbReference type="Proteomes" id="UP000246073"/>
    </source>
</evidence>
<dbReference type="PANTHER" id="PTHR38436">
    <property type="entry name" value="POLYKETIDE CYCLASE SNOAL-LIKE DOMAIN"/>
    <property type="match status" value="1"/>
</dbReference>
<dbReference type="InterPro" id="IPR009959">
    <property type="entry name" value="Cyclase_SnoaL-like"/>
</dbReference>
<feature type="chain" id="PRO_5015178964" evidence="1">
    <location>
        <begin position="34"/>
        <end position="194"/>
    </location>
</feature>
<dbReference type="PANTHER" id="PTHR38436:SF1">
    <property type="entry name" value="ESTER CYCLASE"/>
    <property type="match status" value="1"/>
</dbReference>
<dbReference type="Gene3D" id="3.10.450.50">
    <property type="match status" value="1"/>
</dbReference>
<dbReference type="InterPro" id="IPR032710">
    <property type="entry name" value="NTF2-like_dom_sf"/>
</dbReference>
<evidence type="ECO:0000256" key="1">
    <source>
        <dbReference type="SAM" id="SignalP"/>
    </source>
</evidence>
<evidence type="ECO:0000313" key="2">
    <source>
        <dbReference type="EMBL" id="SPL62431.1"/>
    </source>
</evidence>
<dbReference type="EMBL" id="OOFM01000002">
    <property type="protein sequence ID" value="SPL62431.1"/>
    <property type="molecule type" value="Genomic_DNA"/>
</dbReference>
<dbReference type="GO" id="GO:0030638">
    <property type="term" value="P:polyketide metabolic process"/>
    <property type="evidence" value="ECO:0007669"/>
    <property type="project" value="InterPro"/>
</dbReference>
<proteinExistence type="predicted"/>
<dbReference type="RefSeq" id="WP_109366564.1">
    <property type="nucleotide sequence ID" value="NZ_OOFM01000002.1"/>
</dbReference>
<reference evidence="3" key="1">
    <citation type="submission" date="2017-12" db="EMBL/GenBank/DDBJ databases">
        <authorList>
            <person name="Diaz M."/>
        </authorList>
    </citation>
    <scope>NUCLEOTIDE SEQUENCE [LARGE SCALE GENOMIC DNA]</scope>
    <source>
        <strain evidence="3">FI11154</strain>
    </source>
</reference>
<dbReference type="Proteomes" id="UP000246073">
    <property type="component" value="Unassembled WGS sequence"/>
</dbReference>
<feature type="signal peptide" evidence="1">
    <location>
        <begin position="1"/>
        <end position="33"/>
    </location>
</feature>
<protein>
    <submittedName>
        <fullName evidence="2">Lipoprotein, putative</fullName>
    </submittedName>
</protein>
<gene>
    <name evidence="2" type="ORF">OHAE_5499</name>
</gene>
<accession>A0A2P9HEB4</accession>